<evidence type="ECO:0000259" key="4">
    <source>
        <dbReference type="Pfam" id="PF04500"/>
    </source>
</evidence>
<accession>A0A0N1PJP8</accession>
<dbReference type="InParanoid" id="A0A0N1PJP8"/>
<dbReference type="Gene3D" id="2.20.25.240">
    <property type="match status" value="1"/>
</dbReference>
<dbReference type="Pfam" id="PF04500">
    <property type="entry name" value="FLYWCH"/>
    <property type="match status" value="1"/>
</dbReference>
<keyword evidence="2" id="KW-0863">Zinc-finger</keyword>
<evidence type="ECO:0000256" key="2">
    <source>
        <dbReference type="ARBA" id="ARBA00022771"/>
    </source>
</evidence>
<evidence type="ECO:0000256" key="3">
    <source>
        <dbReference type="ARBA" id="ARBA00022833"/>
    </source>
</evidence>
<name>A0A0N1PJP8_PAPMA</name>
<proteinExistence type="predicted"/>
<keyword evidence="1" id="KW-0479">Metal-binding</keyword>
<comment type="caution">
    <text evidence="5">The sequence shown here is derived from an EMBL/GenBank/DDBJ whole genome shotgun (WGS) entry which is preliminary data.</text>
</comment>
<keyword evidence="6" id="KW-1185">Reference proteome</keyword>
<sequence>MFLFTETPEFIFGSRGNRILRLGKYYYSVHVCATLDNGIVKTRWYCRTQHSRGCKAVIHTLDDVIVSCKTTHNHA</sequence>
<keyword evidence="3" id="KW-0862">Zinc</keyword>
<dbReference type="GO" id="GO:0008270">
    <property type="term" value="F:zinc ion binding"/>
    <property type="evidence" value="ECO:0007669"/>
    <property type="project" value="UniProtKB-KW"/>
</dbReference>
<evidence type="ECO:0000313" key="6">
    <source>
        <dbReference type="Proteomes" id="UP000053240"/>
    </source>
</evidence>
<dbReference type="Proteomes" id="UP000053240">
    <property type="component" value="Unassembled WGS sequence"/>
</dbReference>
<dbReference type="EMBL" id="LADJ01015685">
    <property type="protein sequence ID" value="KPJ21020.1"/>
    <property type="molecule type" value="Genomic_DNA"/>
</dbReference>
<organism evidence="5 6">
    <name type="scientific">Papilio machaon</name>
    <name type="common">Old World swallowtail butterfly</name>
    <dbReference type="NCBI Taxonomy" id="76193"/>
    <lineage>
        <taxon>Eukaryota</taxon>
        <taxon>Metazoa</taxon>
        <taxon>Ecdysozoa</taxon>
        <taxon>Arthropoda</taxon>
        <taxon>Hexapoda</taxon>
        <taxon>Insecta</taxon>
        <taxon>Pterygota</taxon>
        <taxon>Neoptera</taxon>
        <taxon>Endopterygota</taxon>
        <taxon>Lepidoptera</taxon>
        <taxon>Glossata</taxon>
        <taxon>Ditrysia</taxon>
        <taxon>Papilionoidea</taxon>
        <taxon>Papilionidae</taxon>
        <taxon>Papilioninae</taxon>
        <taxon>Papilio</taxon>
    </lineage>
</organism>
<dbReference type="InterPro" id="IPR007588">
    <property type="entry name" value="Znf_FLYWCH"/>
</dbReference>
<evidence type="ECO:0000313" key="5">
    <source>
        <dbReference type="EMBL" id="KPJ21020.1"/>
    </source>
</evidence>
<feature type="domain" description="FLYWCH-type" evidence="4">
    <location>
        <begin position="10"/>
        <end position="74"/>
    </location>
</feature>
<reference evidence="5 6" key="1">
    <citation type="journal article" date="2015" name="Nat. Commun.">
        <title>Outbred genome sequencing and CRISPR/Cas9 gene editing in butterflies.</title>
        <authorList>
            <person name="Li X."/>
            <person name="Fan D."/>
            <person name="Zhang W."/>
            <person name="Liu G."/>
            <person name="Zhang L."/>
            <person name="Zhao L."/>
            <person name="Fang X."/>
            <person name="Chen L."/>
            <person name="Dong Y."/>
            <person name="Chen Y."/>
            <person name="Ding Y."/>
            <person name="Zhao R."/>
            <person name="Feng M."/>
            <person name="Zhu Y."/>
            <person name="Feng Y."/>
            <person name="Jiang X."/>
            <person name="Zhu D."/>
            <person name="Xiang H."/>
            <person name="Feng X."/>
            <person name="Li S."/>
            <person name="Wang J."/>
            <person name="Zhang G."/>
            <person name="Kronforst M.R."/>
            <person name="Wang W."/>
        </authorList>
    </citation>
    <scope>NUCLEOTIDE SEQUENCE [LARGE SCALE GENOMIC DNA]</scope>
    <source>
        <strain evidence="5">Ya'a_city_454_Pm</strain>
        <tissue evidence="5">Whole body</tissue>
    </source>
</reference>
<evidence type="ECO:0000256" key="1">
    <source>
        <dbReference type="ARBA" id="ARBA00022723"/>
    </source>
</evidence>
<protein>
    <recommendedName>
        <fullName evidence="4">FLYWCH-type domain-containing protein</fullName>
    </recommendedName>
</protein>
<gene>
    <name evidence="5" type="ORF">RR48_00712</name>
</gene>
<dbReference type="AlphaFoldDB" id="A0A0N1PJP8"/>